<sequence>MTLLEPVWISARLAVAIHQRQLAEHGGPDGIRDQAMLESALARPLQRHAYGGSDIDIPELAAAYAYGMARNHPFVDGNKRTAYVLCRTFLVLNGWDLRNPLEDRYPTFLALAAGELEESELADWLRRNARPEQVSEGSASYG</sequence>
<dbReference type="GO" id="GO:0016301">
    <property type="term" value="F:kinase activity"/>
    <property type="evidence" value="ECO:0007669"/>
    <property type="project" value="InterPro"/>
</dbReference>
<evidence type="ECO:0000313" key="2">
    <source>
        <dbReference type="Proteomes" id="UP000066624"/>
    </source>
</evidence>
<dbReference type="InterPro" id="IPR036597">
    <property type="entry name" value="Fido-like_dom_sf"/>
</dbReference>
<name>A0A0K0Y046_9GAMM</name>
<dbReference type="Proteomes" id="UP000066624">
    <property type="component" value="Chromosome"/>
</dbReference>
<dbReference type="STRING" id="1579979.WM2015_2905"/>
<organism evidence="1 2">
    <name type="scientific">Wenzhouxiangella marina</name>
    <dbReference type="NCBI Taxonomy" id="1579979"/>
    <lineage>
        <taxon>Bacteria</taxon>
        <taxon>Pseudomonadati</taxon>
        <taxon>Pseudomonadota</taxon>
        <taxon>Gammaproteobacteria</taxon>
        <taxon>Chromatiales</taxon>
        <taxon>Wenzhouxiangellaceae</taxon>
        <taxon>Wenzhouxiangella</taxon>
    </lineage>
</organism>
<dbReference type="PROSITE" id="PS51459">
    <property type="entry name" value="FIDO"/>
    <property type="match status" value="1"/>
</dbReference>
<dbReference type="AlphaFoldDB" id="A0A0K0Y046"/>
<gene>
    <name evidence="1" type="ORF">WM2015_2905</name>
</gene>
<dbReference type="NCBIfam" id="TIGR01550">
    <property type="entry name" value="DOC_P1"/>
    <property type="match status" value="1"/>
</dbReference>
<dbReference type="RefSeq" id="WP_049726761.1">
    <property type="nucleotide sequence ID" value="NZ_CP012154.1"/>
</dbReference>
<dbReference type="PANTHER" id="PTHR39426:SF1">
    <property type="entry name" value="HOMOLOGY TO DEATH-ON-CURING PROTEIN OF PHAGE P1"/>
    <property type="match status" value="1"/>
</dbReference>
<protein>
    <submittedName>
        <fullName evidence="1">Death-on-curing protein</fullName>
    </submittedName>
</protein>
<dbReference type="PANTHER" id="PTHR39426">
    <property type="entry name" value="HOMOLOGY TO DEATH-ON-CURING PROTEIN OF PHAGE P1"/>
    <property type="match status" value="1"/>
</dbReference>
<dbReference type="KEGG" id="wma:WM2015_2905"/>
<reference evidence="1 2" key="1">
    <citation type="submission" date="2015-07" db="EMBL/GenBank/DDBJ databases">
        <authorList>
            <person name="Noorani M."/>
        </authorList>
    </citation>
    <scope>NUCLEOTIDE SEQUENCE [LARGE SCALE GENOMIC DNA]</scope>
    <source>
        <strain evidence="1 2">KCTC 42284</strain>
    </source>
</reference>
<dbReference type="EMBL" id="CP012154">
    <property type="protein sequence ID" value="AKS43262.1"/>
    <property type="molecule type" value="Genomic_DNA"/>
</dbReference>
<evidence type="ECO:0000313" key="1">
    <source>
        <dbReference type="EMBL" id="AKS43262.1"/>
    </source>
</evidence>
<dbReference type="SUPFAM" id="SSF140931">
    <property type="entry name" value="Fic-like"/>
    <property type="match status" value="1"/>
</dbReference>
<dbReference type="OrthoDB" id="9802752at2"/>
<dbReference type="InterPro" id="IPR053737">
    <property type="entry name" value="Type_II_TA_Toxin"/>
</dbReference>
<keyword evidence="2" id="KW-1185">Reference proteome</keyword>
<dbReference type="PIRSF" id="PIRSF018297">
    <property type="entry name" value="Doc"/>
    <property type="match status" value="1"/>
</dbReference>
<dbReference type="PATRIC" id="fig|1579979.3.peg.2971"/>
<proteinExistence type="predicted"/>
<dbReference type="InterPro" id="IPR003812">
    <property type="entry name" value="Fido"/>
</dbReference>
<dbReference type="Gene3D" id="1.20.120.1870">
    <property type="entry name" value="Fic/DOC protein, Fido domain"/>
    <property type="match status" value="1"/>
</dbReference>
<dbReference type="Pfam" id="PF02661">
    <property type="entry name" value="Fic"/>
    <property type="match status" value="1"/>
</dbReference>
<dbReference type="InterPro" id="IPR006440">
    <property type="entry name" value="Doc"/>
</dbReference>
<accession>A0A0K0Y046</accession>